<dbReference type="InterPro" id="IPR050109">
    <property type="entry name" value="HTH-type_TetR-like_transc_reg"/>
</dbReference>
<name>A0ABT0SEU4_9GAMM</name>
<evidence type="ECO:0000256" key="4">
    <source>
        <dbReference type="PROSITE-ProRule" id="PRU00335"/>
    </source>
</evidence>
<feature type="domain" description="HTH tetR-type" evidence="5">
    <location>
        <begin position="5"/>
        <end position="65"/>
    </location>
</feature>
<dbReference type="Gene3D" id="1.10.357.10">
    <property type="entry name" value="Tetracycline Repressor, domain 2"/>
    <property type="match status" value="1"/>
</dbReference>
<comment type="caution">
    <text evidence="6">The sequence shown here is derived from an EMBL/GenBank/DDBJ whole genome shotgun (WGS) entry which is preliminary data.</text>
</comment>
<evidence type="ECO:0000313" key="7">
    <source>
        <dbReference type="Proteomes" id="UP001431235"/>
    </source>
</evidence>
<keyword evidence="2 4" id="KW-0238">DNA-binding</keyword>
<evidence type="ECO:0000313" key="6">
    <source>
        <dbReference type="EMBL" id="MCL7713838.1"/>
    </source>
</evidence>
<protein>
    <submittedName>
        <fullName evidence="6">TetR/AcrR family transcriptional regulator</fullName>
    </submittedName>
</protein>
<proteinExistence type="predicted"/>
<keyword evidence="1" id="KW-0805">Transcription regulation</keyword>
<dbReference type="Pfam" id="PF00440">
    <property type="entry name" value="TetR_N"/>
    <property type="match status" value="1"/>
</dbReference>
<feature type="DNA-binding region" description="H-T-H motif" evidence="4">
    <location>
        <begin position="28"/>
        <end position="47"/>
    </location>
</feature>
<dbReference type="SUPFAM" id="SSF46689">
    <property type="entry name" value="Homeodomain-like"/>
    <property type="match status" value="1"/>
</dbReference>
<dbReference type="PROSITE" id="PS50977">
    <property type="entry name" value="HTH_TETR_2"/>
    <property type="match status" value="1"/>
</dbReference>
<evidence type="ECO:0000256" key="2">
    <source>
        <dbReference type="ARBA" id="ARBA00023125"/>
    </source>
</evidence>
<accession>A0ABT0SEU4</accession>
<gene>
    <name evidence="6" type="ORF">K5L01_04060</name>
</gene>
<reference evidence="6 7" key="1">
    <citation type="submission" date="2021-08" db="EMBL/GenBank/DDBJ databases">
        <title>Novel members of of the genus Stenotrophomonas from differernt environment.</title>
        <authorList>
            <person name="Deng Y."/>
        </authorList>
    </citation>
    <scope>NUCLEOTIDE SEQUENCE [LARGE SCALE GENOMIC DNA]</scope>
    <source>
        <strain evidence="6 7">CPCC 101365</strain>
    </source>
</reference>
<evidence type="ECO:0000256" key="1">
    <source>
        <dbReference type="ARBA" id="ARBA00023015"/>
    </source>
</evidence>
<keyword evidence="7" id="KW-1185">Reference proteome</keyword>
<dbReference type="PANTHER" id="PTHR30055:SF238">
    <property type="entry name" value="MYCOFACTOCIN BIOSYNTHESIS TRANSCRIPTIONAL REGULATOR MFTR-RELATED"/>
    <property type="match status" value="1"/>
</dbReference>
<evidence type="ECO:0000256" key="3">
    <source>
        <dbReference type="ARBA" id="ARBA00023163"/>
    </source>
</evidence>
<evidence type="ECO:0000259" key="5">
    <source>
        <dbReference type="PROSITE" id="PS50977"/>
    </source>
</evidence>
<dbReference type="PANTHER" id="PTHR30055">
    <property type="entry name" value="HTH-TYPE TRANSCRIPTIONAL REGULATOR RUTR"/>
    <property type="match status" value="1"/>
</dbReference>
<dbReference type="Gene3D" id="1.10.10.60">
    <property type="entry name" value="Homeodomain-like"/>
    <property type="match status" value="1"/>
</dbReference>
<dbReference type="EMBL" id="JAIKTS010000001">
    <property type="protein sequence ID" value="MCL7713838.1"/>
    <property type="molecule type" value="Genomic_DNA"/>
</dbReference>
<organism evidence="6 7">
    <name type="scientific">Stenotrophomonas mori</name>
    <dbReference type="NCBI Taxonomy" id="2871096"/>
    <lineage>
        <taxon>Bacteria</taxon>
        <taxon>Pseudomonadati</taxon>
        <taxon>Pseudomonadota</taxon>
        <taxon>Gammaproteobacteria</taxon>
        <taxon>Lysobacterales</taxon>
        <taxon>Lysobacteraceae</taxon>
        <taxon>Stenotrophomonas</taxon>
    </lineage>
</organism>
<dbReference type="InterPro" id="IPR001647">
    <property type="entry name" value="HTH_TetR"/>
</dbReference>
<dbReference type="Proteomes" id="UP001431235">
    <property type="component" value="Unassembled WGS sequence"/>
</dbReference>
<sequence length="199" mass="21884">MTVRSPTIDRICAAAVAHFAERGYDGSSLNDIAEAVGIRKASLYAHFAGKDALFLDVFDEALDIETAFARRCFADERAGAQPGSGYCRRLSRRYAESAHLGFLLRTAYVPPQALVAQIDLGYERYLAALLESFVQRIEQAPETAGRLAAGDRRLYGQAYLAIVDSLHVKLVYTNGRQVSGRLKAMQRLLADSLQRTLGP</sequence>
<dbReference type="InterPro" id="IPR009057">
    <property type="entry name" value="Homeodomain-like_sf"/>
</dbReference>
<dbReference type="PRINTS" id="PR00455">
    <property type="entry name" value="HTHTETR"/>
</dbReference>
<keyword evidence="3" id="KW-0804">Transcription</keyword>
<dbReference type="RefSeq" id="WP_250062164.1">
    <property type="nucleotide sequence ID" value="NZ_JAIKTS010000001.1"/>
</dbReference>